<keyword evidence="1 6" id="KW-0732">Signal</keyword>
<dbReference type="Pfam" id="PF03067">
    <property type="entry name" value="LPMO_10"/>
    <property type="match status" value="1"/>
</dbReference>
<dbReference type="Pfam" id="PF00041">
    <property type="entry name" value="fn3"/>
    <property type="match status" value="1"/>
</dbReference>
<feature type="compositionally biased region" description="Polar residues" evidence="5">
    <location>
        <begin position="313"/>
        <end position="325"/>
    </location>
</feature>
<dbReference type="EMBL" id="JACCCC010000001">
    <property type="protein sequence ID" value="NYE47429.1"/>
    <property type="molecule type" value="Genomic_DNA"/>
</dbReference>
<protein>
    <submittedName>
        <fullName evidence="9">Chitin-binding protein</fullName>
    </submittedName>
</protein>
<feature type="signal peptide" evidence="6">
    <location>
        <begin position="1"/>
        <end position="21"/>
    </location>
</feature>
<feature type="region of interest" description="Disordered" evidence="5">
    <location>
        <begin position="226"/>
        <end position="251"/>
    </location>
</feature>
<dbReference type="CDD" id="cd00063">
    <property type="entry name" value="FN3"/>
    <property type="match status" value="1"/>
</dbReference>
<feature type="chain" id="PRO_5038357661" evidence="6">
    <location>
        <begin position="22"/>
        <end position="437"/>
    </location>
</feature>
<dbReference type="InterPro" id="IPR013783">
    <property type="entry name" value="Ig-like_fold"/>
</dbReference>
<dbReference type="Proteomes" id="UP000589036">
    <property type="component" value="Unassembled WGS sequence"/>
</dbReference>
<evidence type="ECO:0000259" key="7">
    <source>
        <dbReference type="PROSITE" id="PS50853"/>
    </source>
</evidence>
<proteinExistence type="predicted"/>
<dbReference type="InterPro" id="IPR004302">
    <property type="entry name" value="Cellulose/chitin-bd_N"/>
</dbReference>
<dbReference type="PANTHER" id="PTHR34823">
    <property type="entry name" value="GLCNAC-BINDING PROTEIN A"/>
    <property type="match status" value="1"/>
</dbReference>
<dbReference type="CDD" id="cd21177">
    <property type="entry name" value="LPMO_AA10"/>
    <property type="match status" value="1"/>
</dbReference>
<dbReference type="InterPro" id="IPR001919">
    <property type="entry name" value="CBD2"/>
</dbReference>
<dbReference type="SUPFAM" id="SSF49265">
    <property type="entry name" value="Fibronectin type III"/>
    <property type="match status" value="1"/>
</dbReference>
<evidence type="ECO:0000313" key="9">
    <source>
        <dbReference type="EMBL" id="NYE47429.1"/>
    </source>
</evidence>
<dbReference type="Pfam" id="PF00553">
    <property type="entry name" value="CBM_2"/>
    <property type="match status" value="1"/>
</dbReference>
<dbReference type="PROSITE" id="PS51173">
    <property type="entry name" value="CBM2"/>
    <property type="match status" value="1"/>
</dbReference>
<keyword evidence="3" id="KW-0378">Hydrolase</keyword>
<feature type="domain" description="Fibronectin type-III" evidence="7">
    <location>
        <begin position="242"/>
        <end position="329"/>
    </location>
</feature>
<dbReference type="SMART" id="SM00060">
    <property type="entry name" value="FN3"/>
    <property type="match status" value="1"/>
</dbReference>
<name>A0A852TTS8_9ACTN</name>
<sequence>MRMRTLSRTAALGACAGLAAAAAVALPADRAEAHGGLTYPATRTYACYVDGIEGGEGGNVQPTNPACAQALEEGGNYPFYNWFGNLISDAGGRHQEIIADGELCGPTDPFDAFNAVGDDWPTTTLRSGGEITFRYNAWARHPGTWSQYITKDGWNPDEPLGWDDLEPAPFDQVTDPPIRGGGPEGDEYYWDATLPEKSGRHIIYSIWQRSDSPEAFYNCSDVVFEGDAPGGGGEPDEQAPTAPGAPEVDGVTGTSARLGWDASSDDTGVTGYTVHDAGTDEVLATTSRAGATLTGLSPQTGYEVYAVARDAAGNTSDPSPATAFTTGEPEDTSCTVTYATPSSWHGGFTGEVTVSNDTMTPIEGWTLEWDFTNGEAVTNGWSAEVSQSAATVTASNASWNATIPHHGSVSFGFNAEAPSATQAPTEFTLNGTACSTG</sequence>
<evidence type="ECO:0000256" key="6">
    <source>
        <dbReference type="SAM" id="SignalP"/>
    </source>
</evidence>
<dbReference type="SUPFAM" id="SSF81296">
    <property type="entry name" value="E set domains"/>
    <property type="match status" value="1"/>
</dbReference>
<keyword evidence="4" id="KW-0624">Polysaccharide degradation</keyword>
<dbReference type="AlphaFoldDB" id="A0A852TTS8"/>
<dbReference type="RefSeq" id="WP_179643373.1">
    <property type="nucleotide sequence ID" value="NZ_BAAAYY010000015.1"/>
</dbReference>
<evidence type="ECO:0000256" key="3">
    <source>
        <dbReference type="ARBA" id="ARBA00023295"/>
    </source>
</evidence>
<dbReference type="Gene3D" id="2.60.40.290">
    <property type="match status" value="1"/>
</dbReference>
<dbReference type="PROSITE" id="PS50853">
    <property type="entry name" value="FN3"/>
    <property type="match status" value="1"/>
</dbReference>
<dbReference type="Gene3D" id="2.70.50.50">
    <property type="entry name" value="chitin-binding protein cbp21"/>
    <property type="match status" value="1"/>
</dbReference>
<keyword evidence="3" id="KW-0326">Glycosidase</keyword>
<dbReference type="InterPro" id="IPR003961">
    <property type="entry name" value="FN3_dom"/>
</dbReference>
<dbReference type="GO" id="GO:0004553">
    <property type="term" value="F:hydrolase activity, hydrolyzing O-glycosyl compounds"/>
    <property type="evidence" value="ECO:0007669"/>
    <property type="project" value="InterPro"/>
</dbReference>
<keyword evidence="2" id="KW-0119">Carbohydrate metabolism</keyword>
<gene>
    <name evidence="9" type="ORF">HDA32_002549</name>
</gene>
<keyword evidence="10" id="KW-1185">Reference proteome</keyword>
<dbReference type="InterPro" id="IPR051024">
    <property type="entry name" value="GlcNAc_Chitin_IntDeg"/>
</dbReference>
<evidence type="ECO:0000256" key="2">
    <source>
        <dbReference type="ARBA" id="ARBA00023277"/>
    </source>
</evidence>
<comment type="caution">
    <text evidence="9">The sequence shown here is derived from an EMBL/GenBank/DDBJ whole genome shotgun (WGS) entry which is preliminary data.</text>
</comment>
<dbReference type="InterPro" id="IPR036116">
    <property type="entry name" value="FN3_sf"/>
</dbReference>
<reference evidence="9 10" key="1">
    <citation type="submission" date="2020-07" db="EMBL/GenBank/DDBJ databases">
        <title>Sequencing the genomes of 1000 actinobacteria strains.</title>
        <authorList>
            <person name="Klenk H.-P."/>
        </authorList>
    </citation>
    <scope>NUCLEOTIDE SEQUENCE [LARGE SCALE GENOMIC DNA]</scope>
    <source>
        <strain evidence="9 10">CXB654</strain>
    </source>
</reference>
<evidence type="ECO:0000256" key="4">
    <source>
        <dbReference type="ARBA" id="ARBA00023326"/>
    </source>
</evidence>
<dbReference type="SUPFAM" id="SSF49384">
    <property type="entry name" value="Carbohydrate-binding domain"/>
    <property type="match status" value="1"/>
</dbReference>
<dbReference type="Gene3D" id="2.60.40.10">
    <property type="entry name" value="Immunoglobulins"/>
    <property type="match status" value="1"/>
</dbReference>
<dbReference type="InterPro" id="IPR014756">
    <property type="entry name" value="Ig_E-set"/>
</dbReference>
<dbReference type="SMART" id="SM00637">
    <property type="entry name" value="CBD_II"/>
    <property type="match status" value="1"/>
</dbReference>
<feature type="region of interest" description="Disordered" evidence="5">
    <location>
        <begin position="312"/>
        <end position="332"/>
    </location>
</feature>
<dbReference type="GO" id="GO:0000272">
    <property type="term" value="P:polysaccharide catabolic process"/>
    <property type="evidence" value="ECO:0007669"/>
    <property type="project" value="UniProtKB-KW"/>
</dbReference>
<dbReference type="PROSITE" id="PS51318">
    <property type="entry name" value="TAT"/>
    <property type="match status" value="1"/>
</dbReference>
<evidence type="ECO:0000259" key="8">
    <source>
        <dbReference type="PROSITE" id="PS51173"/>
    </source>
</evidence>
<dbReference type="InterPro" id="IPR012291">
    <property type="entry name" value="CBM2_carb-bd_dom_sf"/>
</dbReference>
<dbReference type="InterPro" id="IPR008965">
    <property type="entry name" value="CBM2/CBM3_carb-bd_dom_sf"/>
</dbReference>
<organism evidence="9 10">
    <name type="scientific">Spinactinospora alkalitolerans</name>
    <dbReference type="NCBI Taxonomy" id="687207"/>
    <lineage>
        <taxon>Bacteria</taxon>
        <taxon>Bacillati</taxon>
        <taxon>Actinomycetota</taxon>
        <taxon>Actinomycetes</taxon>
        <taxon>Streptosporangiales</taxon>
        <taxon>Nocardiopsidaceae</taxon>
        <taxon>Spinactinospora</taxon>
    </lineage>
</organism>
<feature type="domain" description="CBM2" evidence="8">
    <location>
        <begin position="327"/>
        <end position="437"/>
    </location>
</feature>
<accession>A0A852TTS8</accession>
<evidence type="ECO:0000256" key="5">
    <source>
        <dbReference type="SAM" id="MobiDB-lite"/>
    </source>
</evidence>
<evidence type="ECO:0000256" key="1">
    <source>
        <dbReference type="ARBA" id="ARBA00022729"/>
    </source>
</evidence>
<dbReference type="PANTHER" id="PTHR34823:SF1">
    <property type="entry name" value="CHITIN-BINDING TYPE-4 DOMAIN-CONTAINING PROTEIN"/>
    <property type="match status" value="1"/>
</dbReference>
<dbReference type="GO" id="GO:0030247">
    <property type="term" value="F:polysaccharide binding"/>
    <property type="evidence" value="ECO:0007669"/>
    <property type="project" value="UniProtKB-UniRule"/>
</dbReference>
<dbReference type="InterPro" id="IPR006311">
    <property type="entry name" value="TAT_signal"/>
</dbReference>
<evidence type="ECO:0000313" key="10">
    <source>
        <dbReference type="Proteomes" id="UP000589036"/>
    </source>
</evidence>